<proteinExistence type="predicted"/>
<evidence type="ECO:0000313" key="1">
    <source>
        <dbReference type="EMBL" id="MDN3573369.1"/>
    </source>
</evidence>
<organism evidence="1 2">
    <name type="scientific">Methylobacterium longum</name>
    <dbReference type="NCBI Taxonomy" id="767694"/>
    <lineage>
        <taxon>Bacteria</taxon>
        <taxon>Pseudomonadati</taxon>
        <taxon>Pseudomonadota</taxon>
        <taxon>Alphaproteobacteria</taxon>
        <taxon>Hyphomicrobiales</taxon>
        <taxon>Methylobacteriaceae</taxon>
        <taxon>Methylobacterium</taxon>
    </lineage>
</organism>
<dbReference type="RefSeq" id="WP_290356318.1">
    <property type="nucleotide sequence ID" value="NZ_JAUFPT010000074.1"/>
</dbReference>
<comment type="caution">
    <text evidence="1">The sequence shown here is derived from an EMBL/GenBank/DDBJ whole genome shotgun (WGS) entry which is preliminary data.</text>
</comment>
<accession>A0ABT8ATT7</accession>
<name>A0ABT8ATT7_9HYPH</name>
<dbReference type="Proteomes" id="UP001244297">
    <property type="component" value="Unassembled WGS sequence"/>
</dbReference>
<reference evidence="2" key="1">
    <citation type="journal article" date="2019" name="Int. J. Syst. Evol. Microbiol.">
        <title>The Global Catalogue of Microorganisms (GCM) 10K type strain sequencing project: providing services to taxonomists for standard genome sequencing and annotation.</title>
        <authorList>
            <consortium name="The Broad Institute Genomics Platform"/>
            <consortium name="The Broad Institute Genome Sequencing Center for Infectious Disease"/>
            <person name="Wu L."/>
            <person name="Ma J."/>
        </authorList>
    </citation>
    <scope>NUCLEOTIDE SEQUENCE [LARGE SCALE GENOMIC DNA]</scope>
    <source>
        <strain evidence="2">CECT 7806</strain>
    </source>
</reference>
<protein>
    <submittedName>
        <fullName evidence="1">Uncharacterized protein</fullName>
    </submittedName>
</protein>
<gene>
    <name evidence="1" type="ORF">QWZ18_22445</name>
</gene>
<sequence>MSDVVTFPARPDKLAPVARHEEIAVYGAVGPLTVALTRRTDGMAGLIHVVLLGSAIRLEVVATLPDDAKGRAIADFVGPAVVRSAELAETEFAGRPEAC</sequence>
<keyword evidence="2" id="KW-1185">Reference proteome</keyword>
<evidence type="ECO:0000313" key="2">
    <source>
        <dbReference type="Proteomes" id="UP001244297"/>
    </source>
</evidence>
<dbReference type="EMBL" id="JAUFPT010000074">
    <property type="protein sequence ID" value="MDN3573369.1"/>
    <property type="molecule type" value="Genomic_DNA"/>
</dbReference>